<accession>A0A4S4DKQ1</accession>
<comment type="subcellular location">
    <subcellularLocation>
        <location evidence="1">Membrane</location>
        <topology evidence="1">Multi-pass membrane protein</topology>
    </subcellularLocation>
</comment>
<dbReference type="GO" id="GO:0010256">
    <property type="term" value="P:endomembrane system organization"/>
    <property type="evidence" value="ECO:0007669"/>
    <property type="project" value="TreeGrafter"/>
</dbReference>
<evidence type="ECO:0000256" key="3">
    <source>
        <dbReference type="ARBA" id="ARBA00022692"/>
    </source>
</evidence>
<gene>
    <name evidence="6" type="ORF">TEA_004825</name>
</gene>
<keyword evidence="4" id="KW-1133">Transmembrane helix</keyword>
<keyword evidence="3" id="KW-0812">Transmembrane</keyword>
<dbReference type="GO" id="GO:0005737">
    <property type="term" value="C:cytoplasm"/>
    <property type="evidence" value="ECO:0007669"/>
    <property type="project" value="UniProtKB-ARBA"/>
</dbReference>
<organism evidence="6 7">
    <name type="scientific">Camellia sinensis var. sinensis</name>
    <name type="common">China tea</name>
    <dbReference type="NCBI Taxonomy" id="542762"/>
    <lineage>
        <taxon>Eukaryota</taxon>
        <taxon>Viridiplantae</taxon>
        <taxon>Streptophyta</taxon>
        <taxon>Embryophyta</taxon>
        <taxon>Tracheophyta</taxon>
        <taxon>Spermatophyta</taxon>
        <taxon>Magnoliopsida</taxon>
        <taxon>eudicotyledons</taxon>
        <taxon>Gunneridae</taxon>
        <taxon>Pentapetalae</taxon>
        <taxon>asterids</taxon>
        <taxon>Ericales</taxon>
        <taxon>Theaceae</taxon>
        <taxon>Camellia</taxon>
    </lineage>
</organism>
<evidence type="ECO:0000256" key="5">
    <source>
        <dbReference type="ARBA" id="ARBA00023136"/>
    </source>
</evidence>
<evidence type="ECO:0008006" key="8">
    <source>
        <dbReference type="Google" id="ProtNLM"/>
    </source>
</evidence>
<evidence type="ECO:0000313" key="7">
    <source>
        <dbReference type="Proteomes" id="UP000306102"/>
    </source>
</evidence>
<comment type="similarity">
    <text evidence="2">Belongs to the plant DMP1 protein family.</text>
</comment>
<dbReference type="Pfam" id="PF05078">
    <property type="entry name" value="DUF679"/>
    <property type="match status" value="1"/>
</dbReference>
<comment type="caution">
    <text evidence="6">The sequence shown here is derived from an EMBL/GenBank/DDBJ whole genome shotgun (WGS) entry which is preliminary data.</text>
</comment>
<dbReference type="InterPro" id="IPR007770">
    <property type="entry name" value="DMP"/>
</dbReference>
<dbReference type="PANTHER" id="PTHR31621">
    <property type="entry name" value="PROTEIN DMP3"/>
    <property type="match status" value="1"/>
</dbReference>
<dbReference type="Proteomes" id="UP000306102">
    <property type="component" value="Unassembled WGS sequence"/>
</dbReference>
<dbReference type="PANTHER" id="PTHR31621:SF66">
    <property type="entry name" value="PROTEIN DMP2"/>
    <property type="match status" value="1"/>
</dbReference>
<reference evidence="6 7" key="1">
    <citation type="journal article" date="2018" name="Proc. Natl. Acad. Sci. U.S.A.">
        <title>Draft genome sequence of Camellia sinensis var. sinensis provides insights into the evolution of the tea genome and tea quality.</title>
        <authorList>
            <person name="Wei C."/>
            <person name="Yang H."/>
            <person name="Wang S."/>
            <person name="Zhao J."/>
            <person name="Liu C."/>
            <person name="Gao L."/>
            <person name="Xia E."/>
            <person name="Lu Y."/>
            <person name="Tai Y."/>
            <person name="She G."/>
            <person name="Sun J."/>
            <person name="Cao H."/>
            <person name="Tong W."/>
            <person name="Gao Q."/>
            <person name="Li Y."/>
            <person name="Deng W."/>
            <person name="Jiang X."/>
            <person name="Wang W."/>
            <person name="Chen Q."/>
            <person name="Zhang S."/>
            <person name="Li H."/>
            <person name="Wu J."/>
            <person name="Wang P."/>
            <person name="Li P."/>
            <person name="Shi C."/>
            <person name="Zheng F."/>
            <person name="Jian J."/>
            <person name="Huang B."/>
            <person name="Shan D."/>
            <person name="Shi M."/>
            <person name="Fang C."/>
            <person name="Yue Y."/>
            <person name="Li F."/>
            <person name="Li D."/>
            <person name="Wei S."/>
            <person name="Han B."/>
            <person name="Jiang C."/>
            <person name="Yin Y."/>
            <person name="Xia T."/>
            <person name="Zhang Z."/>
            <person name="Bennetzen J.L."/>
            <person name="Zhao S."/>
            <person name="Wan X."/>
        </authorList>
    </citation>
    <scope>NUCLEOTIDE SEQUENCE [LARGE SCALE GENOMIC DNA]</scope>
    <source>
        <strain evidence="7">cv. Shuchazao</strain>
        <tissue evidence="6">Leaf</tissue>
    </source>
</reference>
<proteinExistence type="inferred from homology"/>
<dbReference type="EMBL" id="SDRB02010954">
    <property type="protein sequence ID" value="THG03455.1"/>
    <property type="molecule type" value="Genomic_DNA"/>
</dbReference>
<sequence length="342" mass="37582">MTVVPLDSAGKGWQVLSVSAVAQKELDFRSVIKAAKQPRLFILSKEPGRPSRPDVSPVERPNPFVISVVAGVETNLLFARLDWFFGSKEDQEPGSLQFFSVLHEYEEHQEQWEVRTWAGQNLVRVRPAQDRKEAAREALGYEARHGAATHRAARLPSSSCDDRQMRLGDVQQGVGNLVRLLPTGTVFLFQFLNPVLTNNGHCHPLNKYFSATLTAICGLSCFLSSFTDSYTDSNGNTHYGIATMKGLWPSSSMVSSSDDLSKYKLRFGDFVHAFFSLTVFGVVALLDSNTVDCFYPGFESTGKTLLMAAPPVIGAVSGSVFMLFPSNRHGIGYPSSPSTDES</sequence>
<dbReference type="GO" id="GO:0016020">
    <property type="term" value="C:membrane"/>
    <property type="evidence" value="ECO:0007669"/>
    <property type="project" value="UniProtKB-SubCell"/>
</dbReference>
<evidence type="ECO:0000256" key="4">
    <source>
        <dbReference type="ARBA" id="ARBA00022989"/>
    </source>
</evidence>
<keyword evidence="5" id="KW-0472">Membrane</keyword>
<dbReference type="STRING" id="542762.A0A4S4DKQ1"/>
<dbReference type="AlphaFoldDB" id="A0A4S4DKQ1"/>
<evidence type="ECO:0000256" key="2">
    <source>
        <dbReference type="ARBA" id="ARBA00008707"/>
    </source>
</evidence>
<protein>
    <recommendedName>
        <fullName evidence="8">DUF679 domain-containing protein</fullName>
    </recommendedName>
</protein>
<evidence type="ECO:0000313" key="6">
    <source>
        <dbReference type="EMBL" id="THG03455.1"/>
    </source>
</evidence>
<name>A0A4S4DKQ1_CAMSN</name>
<keyword evidence="7" id="KW-1185">Reference proteome</keyword>
<evidence type="ECO:0000256" key="1">
    <source>
        <dbReference type="ARBA" id="ARBA00004141"/>
    </source>
</evidence>